<protein>
    <submittedName>
        <fullName evidence="1">Uncharacterized protein</fullName>
    </submittedName>
</protein>
<sequence>MRQRCLRYCATTHFICRDAGLPTDRKVSKLLGLFKENGGETDDLSAKEKLSLMLEERKIMIKDIRGLEKSFDFNKNGFVVKLDSKMSYEDFNDSKMIRNVYCKEIEIRRSHTEFPFTPDTIVSTYATDYPGVITAKAKANDGSPPTLDEIASKIHGGADRIPKCRKAYVKHGDGGVLLLN</sequence>
<gene>
    <name evidence="1" type="ORF">OEA41_003827</name>
</gene>
<evidence type="ECO:0000313" key="1">
    <source>
        <dbReference type="EMBL" id="KAK3171743.1"/>
    </source>
</evidence>
<keyword evidence="2" id="KW-1185">Reference proteome</keyword>
<evidence type="ECO:0000313" key="2">
    <source>
        <dbReference type="Proteomes" id="UP001276659"/>
    </source>
</evidence>
<dbReference type="Proteomes" id="UP001276659">
    <property type="component" value="Unassembled WGS sequence"/>
</dbReference>
<dbReference type="AlphaFoldDB" id="A0AAD9Z956"/>
<reference evidence="1" key="1">
    <citation type="submission" date="2022-11" db="EMBL/GenBank/DDBJ databases">
        <title>Chromosomal genome sequence assembly and mating type (MAT) locus characterization of the leprose asexual lichenized fungus Lepraria neglecta (Nyl.) Erichsen.</title>
        <authorList>
            <person name="Allen J.L."/>
            <person name="Pfeffer B."/>
        </authorList>
    </citation>
    <scope>NUCLEOTIDE SEQUENCE</scope>
    <source>
        <strain evidence="1">Allen 5258</strain>
    </source>
</reference>
<proteinExistence type="predicted"/>
<accession>A0AAD9Z956</accession>
<organism evidence="1 2">
    <name type="scientific">Lepraria neglecta</name>
    <dbReference type="NCBI Taxonomy" id="209136"/>
    <lineage>
        <taxon>Eukaryota</taxon>
        <taxon>Fungi</taxon>
        <taxon>Dikarya</taxon>
        <taxon>Ascomycota</taxon>
        <taxon>Pezizomycotina</taxon>
        <taxon>Lecanoromycetes</taxon>
        <taxon>OSLEUM clade</taxon>
        <taxon>Lecanoromycetidae</taxon>
        <taxon>Lecanorales</taxon>
        <taxon>Lecanorineae</taxon>
        <taxon>Stereocaulaceae</taxon>
        <taxon>Lepraria</taxon>
    </lineage>
</organism>
<name>A0AAD9Z956_9LECA</name>
<comment type="caution">
    <text evidence="1">The sequence shown here is derived from an EMBL/GenBank/DDBJ whole genome shotgun (WGS) entry which is preliminary data.</text>
</comment>
<dbReference type="EMBL" id="JASNWA010000008">
    <property type="protein sequence ID" value="KAK3171743.1"/>
    <property type="molecule type" value="Genomic_DNA"/>
</dbReference>